<dbReference type="AlphaFoldDB" id="A0A6A4Q6M4"/>
<reference evidence="9" key="1">
    <citation type="journal article" date="2020" name="Nat. Commun.">
        <title>Genome sequence of the cluster root forming white lupin.</title>
        <authorList>
            <person name="Hufnagel B."/>
            <person name="Marques A."/>
            <person name="Soriano A."/>
            <person name="Marques L."/>
            <person name="Divol F."/>
            <person name="Doumas P."/>
            <person name="Sallet E."/>
            <person name="Mancinotti D."/>
            <person name="Carrere S."/>
            <person name="Marande W."/>
            <person name="Arribat S."/>
            <person name="Keller J."/>
            <person name="Huneau C."/>
            <person name="Blein T."/>
            <person name="Aime D."/>
            <person name="Laguerre M."/>
            <person name="Taylor J."/>
            <person name="Schubert V."/>
            <person name="Nelson M."/>
            <person name="Geu-Flores F."/>
            <person name="Crespi M."/>
            <person name="Gallardo-Guerrero K."/>
            <person name="Delaux P.-M."/>
            <person name="Salse J."/>
            <person name="Berges H."/>
            <person name="Guyot R."/>
            <person name="Gouzy J."/>
            <person name="Peret B."/>
        </authorList>
    </citation>
    <scope>NUCLEOTIDE SEQUENCE [LARGE SCALE GENOMIC DNA]</scope>
    <source>
        <strain evidence="9">cv. Amiga</strain>
    </source>
</reference>
<evidence type="ECO:0000256" key="1">
    <source>
        <dbReference type="ARBA" id="ARBA00004308"/>
    </source>
</evidence>
<comment type="caution">
    <text evidence="8">The sequence shown here is derived from an EMBL/GenBank/DDBJ whole genome shotgun (WGS) entry which is preliminary data.</text>
</comment>
<keyword evidence="5 7" id="KW-1133">Transmembrane helix</keyword>
<organism evidence="8 9">
    <name type="scientific">Lupinus albus</name>
    <name type="common">White lupine</name>
    <name type="synonym">Lupinus termis</name>
    <dbReference type="NCBI Taxonomy" id="3870"/>
    <lineage>
        <taxon>Eukaryota</taxon>
        <taxon>Viridiplantae</taxon>
        <taxon>Streptophyta</taxon>
        <taxon>Embryophyta</taxon>
        <taxon>Tracheophyta</taxon>
        <taxon>Spermatophyta</taxon>
        <taxon>Magnoliopsida</taxon>
        <taxon>eudicotyledons</taxon>
        <taxon>Gunneridae</taxon>
        <taxon>Pentapetalae</taxon>
        <taxon>rosids</taxon>
        <taxon>fabids</taxon>
        <taxon>Fabales</taxon>
        <taxon>Fabaceae</taxon>
        <taxon>Papilionoideae</taxon>
        <taxon>50 kb inversion clade</taxon>
        <taxon>genistoids sensu lato</taxon>
        <taxon>core genistoids</taxon>
        <taxon>Genisteae</taxon>
        <taxon>Lupinus</taxon>
    </lineage>
</organism>
<name>A0A6A4Q6M4_LUPAL</name>
<protein>
    <submittedName>
        <fullName evidence="8">Putative cellulose synthase (UDP-forming)</fullName>
    </submittedName>
</protein>
<evidence type="ECO:0000256" key="2">
    <source>
        <dbReference type="ARBA" id="ARBA00022676"/>
    </source>
</evidence>
<evidence type="ECO:0000313" key="9">
    <source>
        <dbReference type="Proteomes" id="UP000447434"/>
    </source>
</evidence>
<dbReference type="EMBL" id="WOCE01000007">
    <property type="protein sequence ID" value="KAE9609805.1"/>
    <property type="molecule type" value="Genomic_DNA"/>
</dbReference>
<accession>A0A6A4Q6M4</accession>
<dbReference type="OrthoDB" id="72851at2759"/>
<evidence type="ECO:0000256" key="3">
    <source>
        <dbReference type="ARBA" id="ARBA00022679"/>
    </source>
</evidence>
<dbReference type="GO" id="GO:0016020">
    <property type="term" value="C:membrane"/>
    <property type="evidence" value="ECO:0007669"/>
    <property type="project" value="InterPro"/>
</dbReference>
<keyword evidence="6 7" id="KW-0472">Membrane</keyword>
<keyword evidence="3" id="KW-0808">Transferase</keyword>
<feature type="transmembrane region" description="Helical" evidence="7">
    <location>
        <begin position="12"/>
        <end position="33"/>
    </location>
</feature>
<sequence length="66" mass="7538">MFLKGLMGRQNHTPTIVIIWSVLLPSIYSLLWVRIDPFVLKTKGPESTVERLVCLQCSLVNILRSI</sequence>
<evidence type="ECO:0000256" key="7">
    <source>
        <dbReference type="SAM" id="Phobius"/>
    </source>
</evidence>
<dbReference type="GO" id="GO:0012505">
    <property type="term" value="C:endomembrane system"/>
    <property type="evidence" value="ECO:0007669"/>
    <property type="project" value="UniProtKB-SubCell"/>
</dbReference>
<comment type="subcellular location">
    <subcellularLocation>
        <location evidence="1">Endomembrane system</location>
    </subcellularLocation>
</comment>
<dbReference type="InterPro" id="IPR005150">
    <property type="entry name" value="Cellulose_synth"/>
</dbReference>
<dbReference type="GO" id="GO:0016760">
    <property type="term" value="F:cellulose synthase (UDP-forming) activity"/>
    <property type="evidence" value="ECO:0007669"/>
    <property type="project" value="InterPro"/>
</dbReference>
<gene>
    <name evidence="8" type="ORF">Lalb_Chr07g0179931</name>
</gene>
<dbReference type="Proteomes" id="UP000447434">
    <property type="component" value="Chromosome 7"/>
</dbReference>
<evidence type="ECO:0000313" key="8">
    <source>
        <dbReference type="EMBL" id="KAE9609805.1"/>
    </source>
</evidence>
<proteinExistence type="predicted"/>
<evidence type="ECO:0000256" key="5">
    <source>
        <dbReference type="ARBA" id="ARBA00022989"/>
    </source>
</evidence>
<evidence type="ECO:0000256" key="6">
    <source>
        <dbReference type="ARBA" id="ARBA00023136"/>
    </source>
</evidence>
<keyword evidence="2" id="KW-0328">Glycosyltransferase</keyword>
<dbReference type="Pfam" id="PF03552">
    <property type="entry name" value="Cellulose_synt"/>
    <property type="match status" value="1"/>
</dbReference>
<evidence type="ECO:0000256" key="4">
    <source>
        <dbReference type="ARBA" id="ARBA00022692"/>
    </source>
</evidence>
<dbReference type="GO" id="GO:0030244">
    <property type="term" value="P:cellulose biosynthetic process"/>
    <property type="evidence" value="ECO:0007669"/>
    <property type="project" value="InterPro"/>
</dbReference>
<keyword evidence="9" id="KW-1185">Reference proteome</keyword>
<keyword evidence="4 7" id="KW-0812">Transmembrane</keyword>